<evidence type="ECO:0000256" key="1">
    <source>
        <dbReference type="ARBA" id="ARBA00006534"/>
    </source>
</evidence>
<dbReference type="Gene3D" id="3.40.50.880">
    <property type="match status" value="1"/>
</dbReference>
<evidence type="ECO:0000256" key="2">
    <source>
        <dbReference type="ARBA" id="ARBA00022670"/>
    </source>
</evidence>
<dbReference type="GO" id="GO:0006508">
    <property type="term" value="P:proteolysis"/>
    <property type="evidence" value="ECO:0007669"/>
    <property type="project" value="UniProtKB-KW"/>
</dbReference>
<accession>A0A380KWJ8</accession>
<dbReference type="EMBL" id="UHFR01000005">
    <property type="protein sequence ID" value="SUN76045.1"/>
    <property type="molecule type" value="Genomic_DNA"/>
</dbReference>
<dbReference type="InterPro" id="IPR029062">
    <property type="entry name" value="Class_I_gatase-like"/>
</dbReference>
<dbReference type="OrthoDB" id="2157689at2"/>
<comment type="similarity">
    <text evidence="1">Belongs to the peptidase S51 family.</text>
</comment>
<dbReference type="SUPFAM" id="SSF52317">
    <property type="entry name" value="Class I glutamine amidotransferase-like"/>
    <property type="match status" value="1"/>
</dbReference>
<protein>
    <submittedName>
        <fullName evidence="5">Alpha/beta hydrolase fold acyltransferase and hydrolase</fullName>
        <ecNumber evidence="5">3.4.21.-</ecNumber>
    </submittedName>
</protein>
<dbReference type="EC" id="3.4.21.-" evidence="5"/>
<evidence type="ECO:0000313" key="5">
    <source>
        <dbReference type="EMBL" id="SUN76045.1"/>
    </source>
</evidence>
<dbReference type="Pfam" id="PF03575">
    <property type="entry name" value="Peptidase_S51"/>
    <property type="match status" value="1"/>
</dbReference>
<dbReference type="GO" id="GO:0016746">
    <property type="term" value="F:acyltransferase activity"/>
    <property type="evidence" value="ECO:0007669"/>
    <property type="project" value="UniProtKB-KW"/>
</dbReference>
<reference evidence="5" key="1">
    <citation type="submission" date="2018-06" db="EMBL/GenBank/DDBJ databases">
        <authorList>
            <consortium name="Pathogen Informatics"/>
            <person name="Doyle S."/>
        </authorList>
    </citation>
    <scope>NUCLEOTIDE SEQUENCE [LARGE SCALE GENOMIC DNA]</scope>
    <source>
        <strain evidence="5">NCTC13765</strain>
    </source>
</reference>
<organism evidence="5 6">
    <name type="scientific">Streptococcus massiliensis</name>
    <dbReference type="NCBI Taxonomy" id="313439"/>
    <lineage>
        <taxon>Bacteria</taxon>
        <taxon>Bacillati</taxon>
        <taxon>Bacillota</taxon>
        <taxon>Bacilli</taxon>
        <taxon>Lactobacillales</taxon>
        <taxon>Streptococcaceae</taxon>
        <taxon>Streptococcus</taxon>
    </lineage>
</organism>
<dbReference type="GO" id="GO:0008236">
    <property type="term" value="F:serine-type peptidase activity"/>
    <property type="evidence" value="ECO:0007669"/>
    <property type="project" value="UniProtKB-KW"/>
</dbReference>
<dbReference type="SUPFAM" id="SSF53474">
    <property type="entry name" value="alpha/beta-Hydrolases"/>
    <property type="match status" value="1"/>
</dbReference>
<dbReference type="InterPro" id="IPR010315">
    <property type="entry name" value="DUF915_hydro-like"/>
</dbReference>
<dbReference type="InterPro" id="IPR029058">
    <property type="entry name" value="AB_hydrolase_fold"/>
</dbReference>
<dbReference type="STRING" id="1123307.GCA_000380065_01650"/>
<sequence length="512" mass="57689">MRKARWTMLAAIVFVVLLAIPSYSWTKKNIQAVEKFHNSKVSPVIMVPGSSATESRFDGLVTKLNQNRRGTKHSLLKVKVWNSGKITYEGSIGAKDNEPVIVVGFENNQDGYSNIKKQAAMLDQAFAVLQERYSFNNFKGLGHSNGGLIYTAFLENYFSNYEDVTIKRLMTIGTPYNFKETNINNKTEMLADFIKNRGNIPTNLIMYSVAGTITYDSDELVPDASVSAGKYIYQGQVAHYTEVTVTGEDAQHSDLPTNDEVVALIKQQLLDQEEQGKKMGKSKRMKRLFLCSYFANVAGVFEQFAVDQNLEKEVLFVPTAANLADEKNYVDEAEAVFQQMGYSVEILDIAKTNQYLAEEKIRQVQLLYVSSGNTFYLLQELNKKNLCPLIRDRIKAGMVYIGESAGAIIAGENIDYNQLLTSDNCMASSKNGYALEVISYYILSQYEESSFSEHEQKILEHYGKALNALPLTNDQAAIFIDNEMPLLKRLFVNCSGLMSAKIWREPNWFSPF</sequence>
<keyword evidence="3 5" id="KW-0378">Hydrolase</keyword>
<dbReference type="Gene3D" id="3.40.50.1820">
    <property type="entry name" value="alpha/beta hydrolase"/>
    <property type="match status" value="1"/>
</dbReference>
<keyword evidence="4" id="KW-0720">Serine protease</keyword>
<gene>
    <name evidence="5" type="ORF">NCTC13765_00491</name>
</gene>
<keyword evidence="5" id="KW-0012">Acyltransferase</keyword>
<dbReference type="PANTHER" id="PTHR20842">
    <property type="entry name" value="PROTEASE S51 ALPHA-ASPARTYL DIPEPTIDASE"/>
    <property type="match status" value="1"/>
</dbReference>
<dbReference type="InterPro" id="IPR005320">
    <property type="entry name" value="Peptidase_S51"/>
</dbReference>
<keyword evidence="5" id="KW-0808">Transferase</keyword>
<evidence type="ECO:0000256" key="3">
    <source>
        <dbReference type="ARBA" id="ARBA00022801"/>
    </source>
</evidence>
<dbReference type="AlphaFoldDB" id="A0A380KWJ8"/>
<evidence type="ECO:0000313" key="6">
    <source>
        <dbReference type="Proteomes" id="UP000254634"/>
    </source>
</evidence>
<dbReference type="Proteomes" id="UP000254634">
    <property type="component" value="Unassembled WGS sequence"/>
</dbReference>
<name>A0A380KWJ8_9STRE</name>
<dbReference type="PANTHER" id="PTHR20842:SF0">
    <property type="entry name" value="ALPHA-ASPARTYL DIPEPTIDASE"/>
    <property type="match status" value="1"/>
</dbReference>
<evidence type="ECO:0000256" key="4">
    <source>
        <dbReference type="ARBA" id="ARBA00022825"/>
    </source>
</evidence>
<dbReference type="Pfam" id="PF06028">
    <property type="entry name" value="DUF915"/>
    <property type="match status" value="1"/>
</dbReference>
<keyword evidence="2" id="KW-0645">Protease</keyword>
<proteinExistence type="inferred from homology"/>
<keyword evidence="6" id="KW-1185">Reference proteome</keyword>